<dbReference type="RefSeq" id="WP_284481213.1">
    <property type="nucleotide sequence ID" value="NZ_JASNJD010000007.1"/>
</dbReference>
<sequence length="436" mass="45902">MTERELIGAISVGIVLLLVAIRVPVGIAMGAVAFGGIWASISLNAGLGVLKAVPFEMVGDWNLSAIPMFLLMGYIAASSELTKNLFKSARITLGWLPGGLASATVISAALFASASGSSVATAAAFSRTAVPEMLKAKYHPGLATGSVAAAGTLGALIPPSVLMIVFGITMSESINQLFLAGLIPGVLSAVVFILYITIRVTLQPSLAPRVREEISAEEKREAFRDVWPLPLIILCVIGGIFVGLFTPTEAGAIGAALTILLAIVRRSFTLEGFRDALKRTATGTASIFIIVVGAALFQRLLGLTGLASYFSDLVAMHIHSQLGVILAISVLYLVMGCFLEPVSIMLLTLPVLAPVLEHYSIDLVWFAVITVKLLEMGMVTPPMGLNIFVVKGAMGDQVTLGQVFRGTFGFLLSDILTLALIIAFPILSLWLPGLTH</sequence>
<dbReference type="EMBL" id="JASNJD010000007">
    <property type="protein sequence ID" value="MDK3018401.1"/>
    <property type="molecule type" value="Genomic_DNA"/>
</dbReference>
<feature type="transmembrane region" description="Helical" evidence="7">
    <location>
        <begin position="322"/>
        <end position="351"/>
    </location>
</feature>
<comment type="subunit">
    <text evidence="7">The complex comprises the extracytoplasmic solute receptor protein and the two transmembrane proteins.</text>
</comment>
<evidence type="ECO:0000313" key="10">
    <source>
        <dbReference type="Proteomes" id="UP001243757"/>
    </source>
</evidence>
<keyword evidence="5 7" id="KW-1133">Transmembrane helix</keyword>
<feature type="domain" description="TRAP C4-dicarboxylate transport system permease DctM subunit" evidence="8">
    <location>
        <begin position="12"/>
        <end position="425"/>
    </location>
</feature>
<dbReference type="Proteomes" id="UP001243757">
    <property type="component" value="Unassembled WGS sequence"/>
</dbReference>
<protein>
    <recommendedName>
        <fullName evidence="7">TRAP transporter large permease protein</fullName>
    </recommendedName>
</protein>
<keyword evidence="7" id="KW-0813">Transport</keyword>
<proteinExistence type="inferred from homology"/>
<feature type="transmembrane region" description="Helical" evidence="7">
    <location>
        <begin position="145"/>
        <end position="165"/>
    </location>
</feature>
<gene>
    <name evidence="9" type="ORF">QO033_12000</name>
</gene>
<keyword evidence="10" id="KW-1185">Reference proteome</keyword>
<evidence type="ECO:0000256" key="4">
    <source>
        <dbReference type="ARBA" id="ARBA00022692"/>
    </source>
</evidence>
<evidence type="ECO:0000259" key="8">
    <source>
        <dbReference type="Pfam" id="PF06808"/>
    </source>
</evidence>
<name>A0ABT7F1B3_9RHOB</name>
<comment type="function">
    <text evidence="7">Part of the tripartite ATP-independent periplasmic (TRAP) transport system.</text>
</comment>
<dbReference type="Pfam" id="PF06808">
    <property type="entry name" value="DctM"/>
    <property type="match status" value="1"/>
</dbReference>
<organism evidence="9 10">
    <name type="scientific">Pseudodonghicola flavimaris</name>
    <dbReference type="NCBI Taxonomy" id="3050036"/>
    <lineage>
        <taxon>Bacteria</taxon>
        <taxon>Pseudomonadati</taxon>
        <taxon>Pseudomonadota</taxon>
        <taxon>Alphaproteobacteria</taxon>
        <taxon>Rhodobacterales</taxon>
        <taxon>Paracoccaceae</taxon>
        <taxon>Pseudodonghicola</taxon>
    </lineage>
</organism>
<evidence type="ECO:0000256" key="2">
    <source>
        <dbReference type="ARBA" id="ARBA00022475"/>
    </source>
</evidence>
<keyword evidence="4 7" id="KW-0812">Transmembrane</keyword>
<feature type="transmembrane region" description="Helical" evidence="7">
    <location>
        <begin position="177"/>
        <end position="198"/>
    </location>
</feature>
<comment type="subcellular location">
    <subcellularLocation>
        <location evidence="1 7">Cell inner membrane</location>
        <topology evidence="1 7">Multi-pass membrane protein</topology>
    </subcellularLocation>
</comment>
<keyword evidence="2" id="KW-1003">Cell membrane</keyword>
<dbReference type="PIRSF" id="PIRSF006066">
    <property type="entry name" value="HI0050"/>
    <property type="match status" value="1"/>
</dbReference>
<feature type="transmembrane region" description="Helical" evidence="7">
    <location>
        <begin position="231"/>
        <end position="264"/>
    </location>
</feature>
<dbReference type="PANTHER" id="PTHR33362">
    <property type="entry name" value="SIALIC ACID TRAP TRANSPORTER PERMEASE PROTEIN SIAT-RELATED"/>
    <property type="match status" value="1"/>
</dbReference>
<evidence type="ECO:0000313" key="9">
    <source>
        <dbReference type="EMBL" id="MDK3018401.1"/>
    </source>
</evidence>
<feature type="transmembrane region" description="Helical" evidence="7">
    <location>
        <begin position="12"/>
        <end position="41"/>
    </location>
</feature>
<feature type="transmembrane region" description="Helical" evidence="7">
    <location>
        <begin position="61"/>
        <end position="79"/>
    </location>
</feature>
<evidence type="ECO:0000256" key="6">
    <source>
        <dbReference type="ARBA" id="ARBA00023136"/>
    </source>
</evidence>
<dbReference type="InterPro" id="IPR010656">
    <property type="entry name" value="DctM"/>
</dbReference>
<dbReference type="InterPro" id="IPR004681">
    <property type="entry name" value="TRAP_DctM"/>
</dbReference>
<keyword evidence="6 7" id="KW-0472">Membrane</keyword>
<evidence type="ECO:0000256" key="3">
    <source>
        <dbReference type="ARBA" id="ARBA00022519"/>
    </source>
</evidence>
<comment type="similarity">
    <text evidence="7">Belongs to the TRAP transporter large permease family.</text>
</comment>
<dbReference type="PANTHER" id="PTHR33362:SF5">
    <property type="entry name" value="C4-DICARBOXYLATE TRAP TRANSPORTER LARGE PERMEASE PROTEIN DCTM"/>
    <property type="match status" value="1"/>
</dbReference>
<reference evidence="9 10" key="1">
    <citation type="submission" date="2023-05" db="EMBL/GenBank/DDBJ databases">
        <title>Pseudodonghicola sp. nov.</title>
        <authorList>
            <person name="Huang J."/>
        </authorList>
    </citation>
    <scope>NUCLEOTIDE SEQUENCE [LARGE SCALE GENOMIC DNA]</scope>
    <source>
        <strain evidence="9 10">IC7</strain>
    </source>
</reference>
<feature type="transmembrane region" description="Helical" evidence="7">
    <location>
        <begin position="100"/>
        <end position="125"/>
    </location>
</feature>
<keyword evidence="3 7" id="KW-0997">Cell inner membrane</keyword>
<comment type="caution">
    <text evidence="7">Lacks conserved residue(s) required for the propagation of feature annotation.</text>
</comment>
<feature type="transmembrane region" description="Helical" evidence="7">
    <location>
        <begin position="408"/>
        <end position="431"/>
    </location>
</feature>
<evidence type="ECO:0000256" key="1">
    <source>
        <dbReference type="ARBA" id="ARBA00004429"/>
    </source>
</evidence>
<feature type="transmembrane region" description="Helical" evidence="7">
    <location>
        <begin position="363"/>
        <end position="388"/>
    </location>
</feature>
<evidence type="ECO:0000256" key="7">
    <source>
        <dbReference type="RuleBase" id="RU369079"/>
    </source>
</evidence>
<evidence type="ECO:0000256" key="5">
    <source>
        <dbReference type="ARBA" id="ARBA00022989"/>
    </source>
</evidence>
<dbReference type="NCBIfam" id="TIGR00786">
    <property type="entry name" value="dctM"/>
    <property type="match status" value="1"/>
</dbReference>
<accession>A0ABT7F1B3</accession>
<comment type="caution">
    <text evidence="9">The sequence shown here is derived from an EMBL/GenBank/DDBJ whole genome shotgun (WGS) entry which is preliminary data.</text>
</comment>
<feature type="transmembrane region" description="Helical" evidence="7">
    <location>
        <begin position="285"/>
        <end position="310"/>
    </location>
</feature>